<dbReference type="InterPro" id="IPR013043">
    <property type="entry name" value="DUF1595"/>
</dbReference>
<dbReference type="RefSeq" id="WP_338688430.1">
    <property type="nucleotide sequence ID" value="NZ_AP024702.1"/>
</dbReference>
<dbReference type="Pfam" id="PF07631">
    <property type="entry name" value="PSD4"/>
    <property type="match status" value="1"/>
</dbReference>
<evidence type="ECO:0000259" key="8">
    <source>
        <dbReference type="Pfam" id="PF16841"/>
    </source>
</evidence>
<feature type="domain" description="DUF1595" evidence="7">
    <location>
        <begin position="351"/>
        <end position="408"/>
    </location>
</feature>
<feature type="region of interest" description="Disordered" evidence="1">
    <location>
        <begin position="317"/>
        <end position="337"/>
    </location>
</feature>
<organism evidence="9 10">
    <name type="scientific">Haloferula helveola</name>
    <dbReference type="NCBI Taxonomy" id="490095"/>
    <lineage>
        <taxon>Bacteria</taxon>
        <taxon>Pseudomonadati</taxon>
        <taxon>Verrucomicrobiota</taxon>
        <taxon>Verrucomicrobiia</taxon>
        <taxon>Verrucomicrobiales</taxon>
        <taxon>Verrucomicrobiaceae</taxon>
        <taxon>Haloferula</taxon>
    </lineage>
</organism>
<dbReference type="Pfam" id="PF07627">
    <property type="entry name" value="PSCyt3"/>
    <property type="match status" value="1"/>
</dbReference>
<gene>
    <name evidence="9" type="ORF">HAHE_05550</name>
</gene>
<dbReference type="InterPro" id="IPR031768">
    <property type="entry name" value="CBM60_xylan-bd"/>
</dbReference>
<evidence type="ECO:0000256" key="1">
    <source>
        <dbReference type="SAM" id="MobiDB-lite"/>
    </source>
</evidence>
<feature type="domain" description="Cytochrome C Planctomycete-type" evidence="6">
    <location>
        <begin position="36"/>
        <end position="83"/>
    </location>
</feature>
<feature type="domain" description="DUF1588" evidence="4">
    <location>
        <begin position="565"/>
        <end position="664"/>
    </location>
</feature>
<reference evidence="9 10" key="1">
    <citation type="submission" date="2021-06" db="EMBL/GenBank/DDBJ databases">
        <title>Complete genome of Haloferula helveola possessing various polysaccharide degrading enzymes.</title>
        <authorList>
            <person name="Takami H."/>
            <person name="Huang C."/>
            <person name="Hamasaki K."/>
        </authorList>
    </citation>
    <scope>NUCLEOTIDE SEQUENCE [LARGE SCALE GENOMIC DNA]</scope>
    <source>
        <strain evidence="9 10">CN-1</strain>
    </source>
</reference>
<dbReference type="Pfam" id="PF07637">
    <property type="entry name" value="PSD5"/>
    <property type="match status" value="1"/>
</dbReference>
<dbReference type="Pfam" id="PF07635">
    <property type="entry name" value="PSCyt1"/>
    <property type="match status" value="1"/>
</dbReference>
<evidence type="ECO:0000259" key="3">
    <source>
        <dbReference type="Pfam" id="PF07626"/>
    </source>
</evidence>
<proteinExistence type="predicted"/>
<keyword evidence="10" id="KW-1185">Reference proteome</keyword>
<dbReference type="Proteomes" id="UP001374893">
    <property type="component" value="Chromosome"/>
</dbReference>
<evidence type="ECO:0000259" key="7">
    <source>
        <dbReference type="Pfam" id="PF07637"/>
    </source>
</evidence>
<feature type="domain" description="Carbohydrate binding module xylan-binding" evidence="8">
    <location>
        <begin position="236"/>
        <end position="326"/>
    </location>
</feature>
<dbReference type="EMBL" id="AP024702">
    <property type="protein sequence ID" value="BCX46647.1"/>
    <property type="molecule type" value="Genomic_DNA"/>
</dbReference>
<evidence type="ECO:0000313" key="9">
    <source>
        <dbReference type="EMBL" id="BCX46647.1"/>
    </source>
</evidence>
<feature type="compositionally biased region" description="Basic and acidic residues" evidence="1">
    <location>
        <begin position="321"/>
        <end position="337"/>
    </location>
</feature>
<feature type="domain" description="DUF1585" evidence="2">
    <location>
        <begin position="677"/>
        <end position="751"/>
    </location>
</feature>
<dbReference type="Gene3D" id="2.60.60.40">
    <property type="match status" value="1"/>
</dbReference>
<feature type="domain" description="DUF1592" evidence="5">
    <location>
        <begin position="422"/>
        <end position="547"/>
    </location>
</feature>
<evidence type="ECO:0000259" key="5">
    <source>
        <dbReference type="Pfam" id="PF07631"/>
    </source>
</evidence>
<dbReference type="InterPro" id="IPR011478">
    <property type="entry name" value="DUF1585"/>
</dbReference>
<evidence type="ECO:0000259" key="6">
    <source>
        <dbReference type="Pfam" id="PF07635"/>
    </source>
</evidence>
<sequence>MHTLRIALFLLPGLLRAGTPADSWDKEVLPLLENYCFDCHGDGVSKGDLTFDDFDSIESMVADRERWKRIRTHLEQRLMPPVDEFQPKVEERETIVRWIDEAIFPVDPENPDPGRVTLRRLNRTEYENTLNDLLGIRVDVRSLLPPDDSGYGFDNIGDVLTLSPAHLERFLEAARVGLDKAVHTGPMPFPSRTLPGGELRGDGHRSDSGHFLTQNGAAFSEFRFPSAGRYQITIVAGETRAGGEHAKMEFRLGDKVVKEWEVDAPVDQPREHTTEVSVADRTPLRISAAFTNDFYQDRSQGDGGDRNLMIEALRVTGPLDGPREPKPASHVRIFGERPGDSADEDRWAVGIFKRFARRAFRRPPQDGEAERYLHFVRLAKEEGRDIEEGIRQGLEAMLLSPAFLFRHEPQPEPDNAERIHRIDEHTLASRLSYFLWSTMPDEHLMRLADEGKLRENLPAEIDRMLESVRANQLVENFAGQWLQLRDLRSARPSRKSYPRFDLRLKAAMRMETELLVAHLIRENRPLADLLSADYSFLNEPLARHYGVAGVKGNEFRKVSLKNTPRRGILGHGSFLLVTSHPLRTSPVLRGKYVLENLLDQAPPPPPPNVPSLTANGGHDDSLSLREQMVKHREDPGCASCHALMDPIGFGLENFDGDGSYRMKENGRPIDASGQLADGRKFQGSEELRRILLDEHRSDFHRSVASKMLTYALGRGTDWYDKPAIDAIVRETEAAGGGAREMVKAVIRSVPFQFRRGEG</sequence>
<evidence type="ECO:0000313" key="10">
    <source>
        <dbReference type="Proteomes" id="UP001374893"/>
    </source>
</evidence>
<evidence type="ECO:0000259" key="2">
    <source>
        <dbReference type="Pfam" id="PF07624"/>
    </source>
</evidence>
<evidence type="ECO:0000259" key="4">
    <source>
        <dbReference type="Pfam" id="PF07627"/>
    </source>
</evidence>
<dbReference type="Pfam" id="PF07626">
    <property type="entry name" value="PSD3"/>
    <property type="match status" value="1"/>
</dbReference>
<accession>A0ABM7R7D0</accession>
<protein>
    <submittedName>
        <fullName evidence="9">Filamin</fullName>
    </submittedName>
</protein>
<dbReference type="InterPro" id="IPR013039">
    <property type="entry name" value="DUF1588"/>
</dbReference>
<dbReference type="InterPro" id="IPR011429">
    <property type="entry name" value="Cyt_c_Planctomycete-type"/>
</dbReference>
<feature type="domain" description="DUF1587" evidence="3">
    <location>
        <begin position="119"/>
        <end position="182"/>
    </location>
</feature>
<dbReference type="InterPro" id="IPR013036">
    <property type="entry name" value="DUF1587"/>
</dbReference>
<name>A0ABM7R7D0_9BACT</name>
<dbReference type="Pfam" id="PF16841">
    <property type="entry name" value="CBM60"/>
    <property type="match status" value="1"/>
</dbReference>
<dbReference type="Pfam" id="PF07624">
    <property type="entry name" value="PSD2"/>
    <property type="match status" value="1"/>
</dbReference>
<dbReference type="InterPro" id="IPR013042">
    <property type="entry name" value="DUF1592"/>
</dbReference>